<dbReference type="Proteomes" id="UP000053593">
    <property type="component" value="Unassembled WGS sequence"/>
</dbReference>
<feature type="compositionally biased region" description="Basic and acidic residues" evidence="1">
    <location>
        <begin position="14"/>
        <end position="27"/>
    </location>
</feature>
<feature type="compositionally biased region" description="Low complexity" evidence="1">
    <location>
        <begin position="83"/>
        <end position="95"/>
    </location>
</feature>
<dbReference type="AlphaFoldDB" id="A0A0D0CX74"/>
<feature type="region of interest" description="Disordered" evidence="1">
    <location>
        <begin position="67"/>
        <end position="103"/>
    </location>
</feature>
<protein>
    <submittedName>
        <fullName evidence="2">Uncharacterized protein</fullName>
    </submittedName>
</protein>
<feature type="region of interest" description="Disordered" evidence="1">
    <location>
        <begin position="1"/>
        <end position="49"/>
    </location>
</feature>
<dbReference type="OrthoDB" id="3011333at2759"/>
<organism evidence="2 3">
    <name type="scientific">Collybiopsis luxurians FD-317 M1</name>
    <dbReference type="NCBI Taxonomy" id="944289"/>
    <lineage>
        <taxon>Eukaryota</taxon>
        <taxon>Fungi</taxon>
        <taxon>Dikarya</taxon>
        <taxon>Basidiomycota</taxon>
        <taxon>Agaricomycotina</taxon>
        <taxon>Agaricomycetes</taxon>
        <taxon>Agaricomycetidae</taxon>
        <taxon>Agaricales</taxon>
        <taxon>Marasmiineae</taxon>
        <taxon>Omphalotaceae</taxon>
        <taxon>Collybiopsis</taxon>
        <taxon>Collybiopsis luxurians</taxon>
    </lineage>
</organism>
<evidence type="ECO:0000313" key="3">
    <source>
        <dbReference type="Proteomes" id="UP000053593"/>
    </source>
</evidence>
<gene>
    <name evidence="2" type="ORF">GYMLUDRAFT_43410</name>
</gene>
<name>A0A0D0CX74_9AGAR</name>
<evidence type="ECO:0000313" key="2">
    <source>
        <dbReference type="EMBL" id="KIK60793.1"/>
    </source>
</evidence>
<accession>A0A0D0CX74</accession>
<evidence type="ECO:0000256" key="1">
    <source>
        <dbReference type="SAM" id="MobiDB-lite"/>
    </source>
</evidence>
<sequence>MASSYHHYSSPNHRTQERSNSHSERRNTNPHVTSHGAPHASSSRPDPTVLYRSHDWENIRSEIRPGAFSAVAKNQVIQRRSSHSTSSPNHPPSHNQQTHHTPETDLSVLFKYRRHDSRNPYASPSGTTFGKASFSAVAGHQDFIYGRDQVYPSASTHHHVLDYQDHLPGADTYTSEDYPLFHPGSNSAVHGHSGPGCPRSPSVLMDAQGFRAERGTFEEGSFSAVGGNQEVWFYEPQHHRHYDHRDYRGSDSHHSRSSRR</sequence>
<dbReference type="HOGENOM" id="CLU_1069812_0_0_1"/>
<keyword evidence="3" id="KW-1185">Reference proteome</keyword>
<dbReference type="EMBL" id="KN834773">
    <property type="protein sequence ID" value="KIK60793.1"/>
    <property type="molecule type" value="Genomic_DNA"/>
</dbReference>
<proteinExistence type="predicted"/>
<feature type="compositionally biased region" description="Polar residues" evidence="1">
    <location>
        <begin position="1"/>
        <end position="13"/>
    </location>
</feature>
<reference evidence="2 3" key="1">
    <citation type="submission" date="2014-04" db="EMBL/GenBank/DDBJ databases">
        <title>Evolutionary Origins and Diversification of the Mycorrhizal Mutualists.</title>
        <authorList>
            <consortium name="DOE Joint Genome Institute"/>
            <consortium name="Mycorrhizal Genomics Consortium"/>
            <person name="Kohler A."/>
            <person name="Kuo A."/>
            <person name="Nagy L.G."/>
            <person name="Floudas D."/>
            <person name="Copeland A."/>
            <person name="Barry K.W."/>
            <person name="Cichocki N."/>
            <person name="Veneault-Fourrey C."/>
            <person name="LaButti K."/>
            <person name="Lindquist E.A."/>
            <person name="Lipzen A."/>
            <person name="Lundell T."/>
            <person name="Morin E."/>
            <person name="Murat C."/>
            <person name="Riley R."/>
            <person name="Ohm R."/>
            <person name="Sun H."/>
            <person name="Tunlid A."/>
            <person name="Henrissat B."/>
            <person name="Grigoriev I.V."/>
            <person name="Hibbett D.S."/>
            <person name="Martin F."/>
        </authorList>
    </citation>
    <scope>NUCLEOTIDE SEQUENCE [LARGE SCALE GENOMIC DNA]</scope>
    <source>
        <strain evidence="2 3">FD-317 M1</strain>
    </source>
</reference>